<dbReference type="SUPFAM" id="SSF54373">
    <property type="entry name" value="FAD-linked reductases, C-terminal domain"/>
    <property type="match status" value="1"/>
</dbReference>
<dbReference type="Gene3D" id="3.50.50.60">
    <property type="entry name" value="FAD/NAD(P)-binding domain"/>
    <property type="match status" value="1"/>
</dbReference>
<dbReference type="InterPro" id="IPR002938">
    <property type="entry name" value="FAD-bd"/>
</dbReference>
<keyword evidence="2" id="KW-0503">Monooxygenase</keyword>
<dbReference type="AlphaFoldDB" id="M9RRG3"/>
<proteinExistence type="predicted"/>
<organism evidence="5 6">
    <name type="scientific">Octadecabacter arcticus 238</name>
    <dbReference type="NCBI Taxonomy" id="391616"/>
    <lineage>
        <taxon>Bacteria</taxon>
        <taxon>Pseudomonadati</taxon>
        <taxon>Pseudomonadota</taxon>
        <taxon>Alphaproteobacteria</taxon>
        <taxon>Rhodobacterales</taxon>
        <taxon>Roseobacteraceae</taxon>
        <taxon>Octadecabacter</taxon>
    </lineage>
</organism>
<dbReference type="InterPro" id="IPR036188">
    <property type="entry name" value="FAD/NAD-bd_sf"/>
</dbReference>
<dbReference type="STRING" id="391616.OA238_c22960"/>
<evidence type="ECO:0000256" key="1">
    <source>
        <dbReference type="ARBA" id="ARBA00023002"/>
    </source>
</evidence>
<evidence type="ECO:0000259" key="4">
    <source>
        <dbReference type="Pfam" id="PF01494"/>
    </source>
</evidence>
<dbReference type="eggNOG" id="COG0654">
    <property type="taxonomic scope" value="Bacteria"/>
</dbReference>
<dbReference type="Proteomes" id="UP000004688">
    <property type="component" value="Chromosome"/>
</dbReference>
<gene>
    <name evidence="5" type="ORF">OA238_c22960</name>
</gene>
<reference evidence="5 6" key="1">
    <citation type="journal article" date="2013" name="PLoS ONE">
        <title>Poles Apart: Arctic and Antarctic Octadecabacter strains Share High Genome Plasticity and a New Type of Xanthorhodopsin.</title>
        <authorList>
            <person name="Vollmers J."/>
            <person name="Voget S."/>
            <person name="Dietrich S."/>
            <person name="Gollnow K."/>
            <person name="Smits M."/>
            <person name="Meyer K."/>
            <person name="Brinkhoff T."/>
            <person name="Simon M."/>
            <person name="Daniel R."/>
        </authorList>
    </citation>
    <scope>NUCLEOTIDE SEQUENCE [LARGE SCALE GENOMIC DNA]</scope>
    <source>
        <strain evidence="5 6">238</strain>
    </source>
</reference>
<keyword evidence="3" id="KW-1133">Transmembrane helix</keyword>
<evidence type="ECO:0000256" key="2">
    <source>
        <dbReference type="ARBA" id="ARBA00023033"/>
    </source>
</evidence>
<sequence>MDEPDVMPDDAPRGSGTLRNKRIVIIGAGIGGLTAALAFARRGANVHIYEQASALNEVGAGIQVTPNGSRVLAELGLSDAMDAASIVAQAVMPTDAISGKVIARFDLSSQVPPYRFFHRAALVEMIAQGAQAAGVEISFDVRVESIAKDGTLNTNIGEVSCDLCVGADGIHSISRLLLGNTAEPEFTGQVAWRATIVAKDVEPVARIWMAPNRHVVTYPLAENLLNIVAVQERDTWAQEGWKHSDDPDNLRAAFADTCPQLRDILGQVSETYLWGLFRHPVAKQWHNDSLVILGDAAHPTLPFLAQGANLAIEDAYFLARCCDEADDLATALARFQHERALRVSRAIAAANANARNYHLSGLTRSLAHTGLKTLGFVAPDAFLKRLDWLYGFDATK</sequence>
<feature type="transmembrane region" description="Helical" evidence="3">
    <location>
        <begin position="23"/>
        <end position="40"/>
    </location>
</feature>
<keyword evidence="3" id="KW-0472">Membrane</keyword>
<dbReference type="KEGG" id="oar:OA238_c22960"/>
<keyword evidence="3" id="KW-0812">Transmembrane</keyword>
<evidence type="ECO:0000256" key="3">
    <source>
        <dbReference type="SAM" id="Phobius"/>
    </source>
</evidence>
<dbReference type="PRINTS" id="PR00420">
    <property type="entry name" value="RNGMNOXGNASE"/>
</dbReference>
<feature type="domain" description="FAD-binding" evidence="4">
    <location>
        <begin position="23"/>
        <end position="321"/>
    </location>
</feature>
<keyword evidence="6" id="KW-1185">Reference proteome</keyword>
<dbReference type="EMBL" id="CP003742">
    <property type="protein sequence ID" value="AGI72370.1"/>
    <property type="molecule type" value="Genomic_DNA"/>
</dbReference>
<keyword evidence="1" id="KW-0560">Oxidoreductase</keyword>
<dbReference type="InterPro" id="IPR050493">
    <property type="entry name" value="FAD-dep_Monooxygenase_BioMet"/>
</dbReference>
<protein>
    <submittedName>
        <fullName evidence="5">Putative FAD dependent oxidoreductase</fullName>
    </submittedName>
</protein>
<dbReference type="GO" id="GO:0004497">
    <property type="term" value="F:monooxygenase activity"/>
    <property type="evidence" value="ECO:0007669"/>
    <property type="project" value="UniProtKB-KW"/>
</dbReference>
<accession>M9RRG3</accession>
<dbReference type="HOGENOM" id="CLU_009665_19_5_5"/>
<dbReference type="GO" id="GO:0071949">
    <property type="term" value="F:FAD binding"/>
    <property type="evidence" value="ECO:0007669"/>
    <property type="project" value="InterPro"/>
</dbReference>
<dbReference type="PANTHER" id="PTHR13789">
    <property type="entry name" value="MONOOXYGENASE"/>
    <property type="match status" value="1"/>
</dbReference>
<dbReference type="Pfam" id="PF01494">
    <property type="entry name" value="FAD_binding_3"/>
    <property type="match status" value="1"/>
</dbReference>
<dbReference type="SUPFAM" id="SSF51905">
    <property type="entry name" value="FAD/NAD(P)-binding domain"/>
    <property type="match status" value="1"/>
</dbReference>
<dbReference type="PANTHER" id="PTHR13789:SF309">
    <property type="entry name" value="PUTATIVE (AFU_ORTHOLOGUE AFUA_6G14510)-RELATED"/>
    <property type="match status" value="1"/>
</dbReference>
<evidence type="ECO:0000313" key="5">
    <source>
        <dbReference type="EMBL" id="AGI72370.1"/>
    </source>
</evidence>
<name>M9RRG3_9RHOB</name>
<evidence type="ECO:0000313" key="6">
    <source>
        <dbReference type="Proteomes" id="UP000004688"/>
    </source>
</evidence>